<feature type="region of interest" description="Disordered" evidence="1">
    <location>
        <begin position="296"/>
        <end position="328"/>
    </location>
</feature>
<dbReference type="AlphaFoldDB" id="A0A8H4JKY2"/>
<accession>A0A8H4JKY2</accession>
<keyword evidence="2" id="KW-0812">Transmembrane</keyword>
<protein>
    <submittedName>
        <fullName evidence="4">PTH11-like integral membrane protein</fullName>
    </submittedName>
</protein>
<dbReference type="OrthoDB" id="3918601at2759"/>
<dbReference type="InterPro" id="IPR049326">
    <property type="entry name" value="Rhodopsin_dom_fungi"/>
</dbReference>
<evidence type="ECO:0000313" key="4">
    <source>
        <dbReference type="EMBL" id="KAF4428964.1"/>
    </source>
</evidence>
<dbReference type="PANTHER" id="PTHR38794">
    <property type="entry name" value="INTEGRAL MEMBRANE PROTEIN"/>
    <property type="match status" value="1"/>
</dbReference>
<evidence type="ECO:0000256" key="1">
    <source>
        <dbReference type="SAM" id="MobiDB-lite"/>
    </source>
</evidence>
<dbReference type="PANTHER" id="PTHR38794:SF1">
    <property type="entry name" value="INTEGRAL MEMBRANE PROTEIN"/>
    <property type="match status" value="1"/>
</dbReference>
<sequence>MLTPREHATAVNKAPIVRAMTALLVVISILAVTIRIVTRMTTVGSLSLDDGLVVASTVLAIIQSIIVIFEGSAGLGKHDGLDNDQISLILKVYDILYRQTLDRQPVNKPCEIQGQYASNILFITTLFLAKISATRTIRSMASRERQRLILITEGVISLWALGSIVASLFECSLPKPWDYIHGKCFNRAIFWTVFDIVNIMTDIIITGILIDLFKSLQTSRSKKFLVIGVFGCRILITPAIICHIYYFRKATELNNPLFDMWAPTVIVQVIQCMSIMITCVPFLKPFMDSLESGQMNAGDGLQTRTKGSDSRSRTGETAGRSDTAPRTLRGITSLASNASYRRQNYEMVDGDNWGAKKDKGTTATVTAVTTKPSRPWDGQSHTSQSVLVHQTWQVEVERQNSTSELTG</sequence>
<feature type="transmembrane region" description="Helical" evidence="2">
    <location>
        <begin position="16"/>
        <end position="38"/>
    </location>
</feature>
<keyword evidence="2" id="KW-0472">Membrane</keyword>
<feature type="transmembrane region" description="Helical" evidence="2">
    <location>
        <begin position="260"/>
        <end position="283"/>
    </location>
</feature>
<evidence type="ECO:0000259" key="3">
    <source>
        <dbReference type="Pfam" id="PF20684"/>
    </source>
</evidence>
<feature type="domain" description="Rhodopsin" evidence="3">
    <location>
        <begin position="34"/>
        <end position="287"/>
    </location>
</feature>
<reference evidence="4" key="1">
    <citation type="submission" date="2020-01" db="EMBL/GenBank/DDBJ databases">
        <title>Identification and distribution of gene clusters putatively required for synthesis of sphingolipid metabolism inhibitors in phylogenetically diverse species of the filamentous fungus Fusarium.</title>
        <authorList>
            <person name="Kim H.-S."/>
            <person name="Busman M."/>
            <person name="Brown D.W."/>
            <person name="Divon H."/>
            <person name="Uhlig S."/>
            <person name="Proctor R.H."/>
        </authorList>
    </citation>
    <scope>NUCLEOTIDE SEQUENCE</scope>
    <source>
        <strain evidence="4">NRRL 53441</strain>
    </source>
</reference>
<feature type="transmembrane region" description="Helical" evidence="2">
    <location>
        <begin position="224"/>
        <end position="248"/>
    </location>
</feature>
<organism evidence="4 5">
    <name type="scientific">Fusarium austroafricanum</name>
    <dbReference type="NCBI Taxonomy" id="2364996"/>
    <lineage>
        <taxon>Eukaryota</taxon>
        <taxon>Fungi</taxon>
        <taxon>Dikarya</taxon>
        <taxon>Ascomycota</taxon>
        <taxon>Pezizomycotina</taxon>
        <taxon>Sordariomycetes</taxon>
        <taxon>Hypocreomycetidae</taxon>
        <taxon>Hypocreales</taxon>
        <taxon>Nectriaceae</taxon>
        <taxon>Fusarium</taxon>
        <taxon>Fusarium concolor species complex</taxon>
    </lineage>
</organism>
<dbReference type="Proteomes" id="UP000605986">
    <property type="component" value="Unassembled WGS sequence"/>
</dbReference>
<feature type="transmembrane region" description="Helical" evidence="2">
    <location>
        <begin position="148"/>
        <end position="169"/>
    </location>
</feature>
<dbReference type="EMBL" id="JAADJG010001015">
    <property type="protein sequence ID" value="KAF4428964.1"/>
    <property type="molecule type" value="Genomic_DNA"/>
</dbReference>
<feature type="transmembrane region" description="Helical" evidence="2">
    <location>
        <begin position="189"/>
        <end position="212"/>
    </location>
</feature>
<keyword evidence="2" id="KW-1133">Transmembrane helix</keyword>
<evidence type="ECO:0000256" key="2">
    <source>
        <dbReference type="SAM" id="Phobius"/>
    </source>
</evidence>
<keyword evidence="5" id="KW-1185">Reference proteome</keyword>
<evidence type="ECO:0000313" key="5">
    <source>
        <dbReference type="Proteomes" id="UP000605986"/>
    </source>
</evidence>
<proteinExistence type="predicted"/>
<gene>
    <name evidence="4" type="ORF">F53441_14024</name>
</gene>
<comment type="caution">
    <text evidence="4">The sequence shown here is derived from an EMBL/GenBank/DDBJ whole genome shotgun (WGS) entry which is preliminary data.</text>
</comment>
<dbReference type="Pfam" id="PF20684">
    <property type="entry name" value="Fung_rhodopsin"/>
    <property type="match status" value="1"/>
</dbReference>
<name>A0A8H4JKY2_9HYPO</name>
<feature type="transmembrane region" description="Helical" evidence="2">
    <location>
        <begin position="50"/>
        <end position="69"/>
    </location>
</feature>
<feature type="transmembrane region" description="Helical" evidence="2">
    <location>
        <begin position="116"/>
        <end position="136"/>
    </location>
</feature>